<dbReference type="AlphaFoldDB" id="A0A1H9XL49"/>
<sequence>MGTMRTPDREARGSVALLAARLTEAAALGPGAALDRIQQVAAQGGELATAASVASLSRALELLWQRGWLPGEAVAAVPKPLTALVTAAIGHECRRYPTARLHPVWRAQLASLDTAPVELAEPLVPGLRRIVELVAVLMSLPQLPRLVPGPCEAEVRTSAAGVDPRVMAKVRGLLTKAESTPFAAEAEALSAKAQELMSRYAFEQAVITADHPQQATARRLWLSGPYQAPKAQLVEAVAGANRCRSVFYPRLGCVGLVGHETDLEITELLATSLATQSTRALACAPGRTRAYRQAFLVAYAHRVHQRLVDAAAQVRPHSTALVPVLASREAAVDAKFAALFPGIRTRRTTATNPSGWTAGLAAADLADLHPHRRVAS</sequence>
<name>A0A1H9XL49_9PSEU</name>
<evidence type="ECO:0000259" key="1">
    <source>
        <dbReference type="Pfam" id="PF10979"/>
    </source>
</evidence>
<evidence type="ECO:0000313" key="4">
    <source>
        <dbReference type="Proteomes" id="UP000199051"/>
    </source>
</evidence>
<feature type="domain" description="DUF7168" evidence="2">
    <location>
        <begin position="229"/>
        <end position="333"/>
    </location>
</feature>
<keyword evidence="4" id="KW-1185">Reference proteome</keyword>
<proteinExistence type="predicted"/>
<gene>
    <name evidence="3" type="ORF">SAMN04487818_116104</name>
</gene>
<dbReference type="Pfam" id="PF10979">
    <property type="entry name" value="DUF2786"/>
    <property type="match status" value="1"/>
</dbReference>
<dbReference type="Pfam" id="PF23771">
    <property type="entry name" value="DUF7168"/>
    <property type="match status" value="1"/>
</dbReference>
<dbReference type="Proteomes" id="UP000199051">
    <property type="component" value="Unassembled WGS sequence"/>
</dbReference>
<reference evidence="4" key="1">
    <citation type="submission" date="2016-10" db="EMBL/GenBank/DDBJ databases">
        <authorList>
            <person name="Varghese N."/>
            <person name="Submissions S."/>
        </authorList>
    </citation>
    <scope>NUCLEOTIDE SEQUENCE [LARGE SCALE GENOMIC DNA]</scope>
    <source>
        <strain evidence="4">DSM 44260</strain>
    </source>
</reference>
<dbReference type="InterPro" id="IPR024498">
    <property type="entry name" value="DUF2786"/>
</dbReference>
<feature type="domain" description="DUF2786" evidence="1">
    <location>
        <begin position="165"/>
        <end position="204"/>
    </location>
</feature>
<dbReference type="EMBL" id="FOGI01000016">
    <property type="protein sequence ID" value="SES46759.1"/>
    <property type="molecule type" value="Genomic_DNA"/>
</dbReference>
<organism evidence="3 4">
    <name type="scientific">Actinokineospora terrae</name>
    <dbReference type="NCBI Taxonomy" id="155974"/>
    <lineage>
        <taxon>Bacteria</taxon>
        <taxon>Bacillati</taxon>
        <taxon>Actinomycetota</taxon>
        <taxon>Actinomycetes</taxon>
        <taxon>Pseudonocardiales</taxon>
        <taxon>Pseudonocardiaceae</taxon>
        <taxon>Actinokineospora</taxon>
    </lineage>
</organism>
<protein>
    <submittedName>
        <fullName evidence="3">Uncharacterized protein</fullName>
    </submittedName>
</protein>
<evidence type="ECO:0000259" key="2">
    <source>
        <dbReference type="Pfam" id="PF23771"/>
    </source>
</evidence>
<dbReference type="InterPro" id="IPR055592">
    <property type="entry name" value="DUF7168"/>
</dbReference>
<dbReference type="STRING" id="155974.SAMN04487818_116104"/>
<accession>A0A1H9XL49</accession>
<evidence type="ECO:0000313" key="3">
    <source>
        <dbReference type="EMBL" id="SES46759.1"/>
    </source>
</evidence>